<feature type="transmembrane region" description="Helical" evidence="1">
    <location>
        <begin position="40"/>
        <end position="60"/>
    </location>
</feature>
<feature type="transmembrane region" description="Helical" evidence="1">
    <location>
        <begin position="16"/>
        <end position="34"/>
    </location>
</feature>
<keyword evidence="1" id="KW-0812">Transmembrane</keyword>
<feature type="transmembrane region" description="Helical" evidence="1">
    <location>
        <begin position="175"/>
        <end position="196"/>
    </location>
</feature>
<evidence type="ECO:0000313" key="2">
    <source>
        <dbReference type="EMBL" id="XDV02389.1"/>
    </source>
</evidence>
<dbReference type="EMBL" id="CP165627">
    <property type="protein sequence ID" value="XDV02389.1"/>
    <property type="molecule type" value="Genomic_DNA"/>
</dbReference>
<feature type="transmembrane region" description="Helical" evidence="1">
    <location>
        <begin position="247"/>
        <end position="266"/>
    </location>
</feature>
<protein>
    <recommendedName>
        <fullName evidence="3">O-antigen ligase domain-containing protein</fullName>
    </recommendedName>
</protein>
<keyword evidence="1" id="KW-0472">Membrane</keyword>
<feature type="transmembrane region" description="Helical" evidence="1">
    <location>
        <begin position="409"/>
        <end position="426"/>
    </location>
</feature>
<feature type="transmembrane region" description="Helical" evidence="1">
    <location>
        <begin position="67"/>
        <end position="85"/>
    </location>
</feature>
<evidence type="ECO:0000256" key="1">
    <source>
        <dbReference type="SAM" id="Phobius"/>
    </source>
</evidence>
<sequence>MIKNNDTNLQFIKKGIWLYFILLIVEGGLRRWFLPSLATPLLIIRDPLALYLLFTAYRFNFFPKHRLIPLMFWIGVISIFTALFFGHGNVFVALFGARILLIQFPMLFLIGRIFDRHDVILMGKVVLWISIPMAILITMQFYSPQSAWVNKGVGDSLEGAGFSGANGYFRPPGTFSFISGVSSFFGIVACFVFYFWLQPKYVNKILLIASSIALLIAIPTSISRSLFFEVAISLLFFLVAKSSQTGFLKNMVQLGLGFLVLIIVVLSTDRFNTQIETFTARFTSANTQEGGLDSVFIDRFLGGMVGAFIHIDDSHAILGQGIGMGTNVGSQLLSGEINYLITEGEWGRVIGESGILFGLVIILVRINMVVSISIQSLQFLRRGDALPWMLLSFGFVVLLNSQWAQPTNLGFYVLIGGLILASLKRTPIIIKN</sequence>
<feature type="transmembrane region" description="Helical" evidence="1">
    <location>
        <begin position="125"/>
        <end position="142"/>
    </location>
</feature>
<feature type="transmembrane region" description="Helical" evidence="1">
    <location>
        <begin position="201"/>
        <end position="218"/>
    </location>
</feature>
<name>A0AB39WPC4_9FLAO</name>
<feature type="transmembrane region" description="Helical" evidence="1">
    <location>
        <begin position="91"/>
        <end position="113"/>
    </location>
</feature>
<organism evidence="2">
    <name type="scientific">Flavobacterium sp. WC2429</name>
    <dbReference type="NCBI Taxonomy" id="3234140"/>
    <lineage>
        <taxon>Bacteria</taxon>
        <taxon>Pseudomonadati</taxon>
        <taxon>Bacteroidota</taxon>
        <taxon>Flavobacteriia</taxon>
        <taxon>Flavobacteriales</taxon>
        <taxon>Flavobacteriaceae</taxon>
        <taxon>Flavobacterium</taxon>
    </lineage>
</organism>
<reference evidence="2" key="1">
    <citation type="submission" date="2024-07" db="EMBL/GenBank/DDBJ databases">
        <authorList>
            <person name="Biller S.J."/>
        </authorList>
    </citation>
    <scope>NUCLEOTIDE SEQUENCE</scope>
    <source>
        <strain evidence="2">WC2429</strain>
    </source>
</reference>
<evidence type="ECO:0008006" key="3">
    <source>
        <dbReference type="Google" id="ProtNLM"/>
    </source>
</evidence>
<dbReference type="AlphaFoldDB" id="A0AB39WPC4"/>
<keyword evidence="1" id="KW-1133">Transmembrane helix</keyword>
<gene>
    <name evidence="2" type="ORF">AB3G32_01715</name>
</gene>
<proteinExistence type="predicted"/>
<accession>A0AB39WPC4</accession>
<dbReference type="RefSeq" id="WP_369765675.1">
    <property type="nucleotide sequence ID" value="NZ_CP165627.1"/>
</dbReference>
<feature type="transmembrane region" description="Helical" evidence="1">
    <location>
        <begin position="355"/>
        <end position="374"/>
    </location>
</feature>